<feature type="non-terminal residue" evidence="3">
    <location>
        <position position="1"/>
    </location>
</feature>
<feature type="non-terminal residue" evidence="3">
    <location>
        <position position="994"/>
    </location>
</feature>
<name>A0ABQ7S785_9ACAR</name>
<feature type="domain" description="DUF7042" evidence="1">
    <location>
        <begin position="781"/>
        <end position="902"/>
    </location>
</feature>
<dbReference type="EMBL" id="JAIFTH010000572">
    <property type="protein sequence ID" value="KAG9509266.1"/>
    <property type="molecule type" value="Genomic_DNA"/>
</dbReference>
<comment type="caution">
    <text evidence="3">The sequence shown here is derived from an EMBL/GenBank/DDBJ whole genome shotgun (WGS) entry which is preliminary data.</text>
</comment>
<evidence type="ECO:0000259" key="2">
    <source>
        <dbReference type="Pfam" id="PF23071"/>
    </source>
</evidence>
<dbReference type="PANTHER" id="PTHR22255:SF9">
    <property type="entry name" value="LP06548P"/>
    <property type="match status" value="1"/>
</dbReference>
<accession>A0ABQ7S785</accession>
<gene>
    <name evidence="3" type="ORF">GZH46_02224</name>
</gene>
<sequence length="994" mass="110938">QAIDTWFIVISRTVKDLNSETLNDDGNGNGDGKSVLVAVLAMSVPATAISPYFTSTYYGLENTIERFTYCRAYPITGPNMNASDYLIESMKSFITVANFSSDSLEDLKQFMSTISLRTGYEVESGLSELVKYNMTKSDHCQLVEIVMDAAYPLLRQSAYNRSSTLNLTGLELPSPANSAIKIRLSEFVNALWINAGFTREEMDSIGHAVTEHIKELQSNYNDSTKRAGGQLPLVADTAACCSYTDWLSYYIDSGLAFLTRVRLGLSTRVIESRMAISSGFSFTKNKLTSGFSRLIPSRGAANTTLAGVTTTTAATTVAPSGLVNSVQEVPQFSSMPQLSTDQLNYHTVPRVTQQQQQHYEQYELVVTTRSSEQSPRTTIRQQFDEQFESISTTNIAAATRIVNQFSTMAKCCVDTHITMHRHFHRQDDAKMTTETATTSTQDLSSLSVVDVFCRPRHLCCTSVARCRTQSKARTRVITLPTTILRQKEQQATATVKIIANKMNVIITPELAKRLPQQQIECRNRNHFIRPNSVISILFALITSYCVSASTVTNIDNNNIPFFTYTPASASASYQPADQLLKQQQQQLLQHQHQQSFLQQRRHVVMRPSADQMVRNIDTMSALIEPVVESDLVEAPFGGAGSGTFQVPFTGDQASQLAAAQCQMPITWAGKWYQRGTKDPIKVSNSGISDKGVCRERKGDKFLFEHPQTRCLVCMVIIERHLNVLQYKESPADCQQDINNSNNQQSPQSTQLQSQSSTLERLCSEIAGDAQLDTLFRIDTPPIECPIVGHYTFTYDNCKDPVSSLESCTDKRQLNFRFNACPDVPGSEIKTEVLKCYADWTEGSNFYMIGRLESASNGADRGKFRCYMYEKSGNNDYLMAQSQDESCDGLFSASDGPRSMRITARVPHEQRCLFPSYLSEQQNWLHVDNSLIYMFGPNSSTFHVKETKEGNIIEESTCVRSMSLPPARSTLSSAPRSFDQFIVQTTKNCLGFAIE</sequence>
<dbReference type="Proteomes" id="UP000825002">
    <property type="component" value="Unassembled WGS sequence"/>
</dbReference>
<dbReference type="Pfam" id="PF23071">
    <property type="entry name" value="DUF7044"/>
    <property type="match status" value="1"/>
</dbReference>
<dbReference type="Pfam" id="PF23069">
    <property type="entry name" value="DUF7042"/>
    <property type="match status" value="1"/>
</dbReference>
<evidence type="ECO:0000259" key="1">
    <source>
        <dbReference type="Pfam" id="PF23069"/>
    </source>
</evidence>
<evidence type="ECO:0000313" key="3">
    <source>
        <dbReference type="EMBL" id="KAG9509266.1"/>
    </source>
</evidence>
<organism evidence="3 4">
    <name type="scientific">Fragariocoptes setiger</name>
    <dbReference type="NCBI Taxonomy" id="1670756"/>
    <lineage>
        <taxon>Eukaryota</taxon>
        <taxon>Metazoa</taxon>
        <taxon>Ecdysozoa</taxon>
        <taxon>Arthropoda</taxon>
        <taxon>Chelicerata</taxon>
        <taxon>Arachnida</taxon>
        <taxon>Acari</taxon>
        <taxon>Acariformes</taxon>
        <taxon>Trombidiformes</taxon>
        <taxon>Prostigmata</taxon>
        <taxon>Eupodina</taxon>
        <taxon>Eriophyoidea</taxon>
        <taxon>Phytoptidae</taxon>
        <taxon>Fragariocoptes</taxon>
    </lineage>
</organism>
<feature type="domain" description="DUF7044" evidence="2">
    <location>
        <begin position="660"/>
        <end position="742"/>
    </location>
</feature>
<keyword evidence="4" id="KW-1185">Reference proteome</keyword>
<dbReference type="InterPro" id="IPR055472">
    <property type="entry name" value="DUF7044"/>
</dbReference>
<dbReference type="PANTHER" id="PTHR22255">
    <property type="entry name" value="LP06548P"/>
    <property type="match status" value="1"/>
</dbReference>
<reference evidence="3 4" key="1">
    <citation type="submission" date="2020-10" db="EMBL/GenBank/DDBJ databases">
        <authorList>
            <person name="Klimov P.B."/>
            <person name="Dyachkov S.M."/>
            <person name="Chetverikov P.E."/>
        </authorList>
    </citation>
    <scope>NUCLEOTIDE SEQUENCE [LARGE SCALE GENOMIC DNA]</scope>
    <source>
        <strain evidence="3">BMOC 18-1129-001#AD2665</strain>
        <tissue evidence="3">Entire mites</tissue>
    </source>
</reference>
<protein>
    <submittedName>
        <fullName evidence="3">Uncharacterized protein</fullName>
    </submittedName>
</protein>
<dbReference type="InterPro" id="IPR055470">
    <property type="entry name" value="DUF7042"/>
</dbReference>
<evidence type="ECO:0000313" key="4">
    <source>
        <dbReference type="Proteomes" id="UP000825002"/>
    </source>
</evidence>
<proteinExistence type="predicted"/>